<proteinExistence type="inferred from homology"/>
<dbReference type="Pfam" id="PF00176">
    <property type="entry name" value="SNF2-rel_dom"/>
    <property type="match status" value="1"/>
</dbReference>
<evidence type="ECO:0000256" key="7">
    <source>
        <dbReference type="SAM" id="MobiDB-lite"/>
    </source>
</evidence>
<dbReference type="Gene3D" id="3.40.50.10810">
    <property type="entry name" value="Tandem AAA-ATPase domain"/>
    <property type="match status" value="1"/>
</dbReference>
<dbReference type="InterPro" id="IPR049730">
    <property type="entry name" value="SNF2/RAD54-like_C"/>
</dbReference>
<feature type="region of interest" description="Disordered" evidence="7">
    <location>
        <begin position="1"/>
        <end position="40"/>
    </location>
</feature>
<keyword evidence="4" id="KW-0378">Hydrolase</keyword>
<accession>A0ABD1BSB5</accession>
<dbReference type="InterPro" id="IPR038718">
    <property type="entry name" value="SNF2-like_sf"/>
</dbReference>
<dbReference type="Pfam" id="PF00271">
    <property type="entry name" value="Helicase_C"/>
    <property type="match status" value="1"/>
</dbReference>
<dbReference type="GO" id="GO:0016787">
    <property type="term" value="F:hydrolase activity"/>
    <property type="evidence" value="ECO:0007669"/>
    <property type="project" value="UniProtKB-KW"/>
</dbReference>
<feature type="compositionally biased region" description="Basic and acidic residues" evidence="7">
    <location>
        <begin position="23"/>
        <end position="40"/>
    </location>
</feature>
<name>A0ABD1BSB5_CARAN</name>
<dbReference type="PANTHER" id="PTHR45865:SF1">
    <property type="entry name" value="E3 UBIQUITIN-PROTEIN LIGASE SHPRH"/>
    <property type="match status" value="1"/>
</dbReference>
<dbReference type="InterPro" id="IPR013083">
    <property type="entry name" value="Znf_RING/FYVE/PHD"/>
</dbReference>
<keyword evidence="12" id="KW-1185">Reference proteome</keyword>
<dbReference type="InterPro" id="IPR048686">
    <property type="entry name" value="SHPRH_helical_1st"/>
</dbReference>
<dbReference type="SUPFAM" id="SSF57850">
    <property type="entry name" value="RING/U-box"/>
    <property type="match status" value="1"/>
</dbReference>
<dbReference type="SMART" id="SM00490">
    <property type="entry name" value="HELICc"/>
    <property type="match status" value="1"/>
</dbReference>
<feature type="domain" description="Helicase ATP-binding" evidence="9">
    <location>
        <begin position="485"/>
        <end position="648"/>
    </location>
</feature>
<organism evidence="11 12">
    <name type="scientific">Cardamine amara subsp. amara</name>
    <dbReference type="NCBI Taxonomy" id="228776"/>
    <lineage>
        <taxon>Eukaryota</taxon>
        <taxon>Viridiplantae</taxon>
        <taxon>Streptophyta</taxon>
        <taxon>Embryophyta</taxon>
        <taxon>Tracheophyta</taxon>
        <taxon>Spermatophyta</taxon>
        <taxon>Magnoliopsida</taxon>
        <taxon>eudicotyledons</taxon>
        <taxon>Gunneridae</taxon>
        <taxon>Pentapetalae</taxon>
        <taxon>rosids</taxon>
        <taxon>malvids</taxon>
        <taxon>Brassicales</taxon>
        <taxon>Brassicaceae</taxon>
        <taxon>Cardamineae</taxon>
        <taxon>Cardamine</taxon>
    </lineage>
</organism>
<dbReference type="PROSITE" id="PS50089">
    <property type="entry name" value="ZF_RING_2"/>
    <property type="match status" value="1"/>
</dbReference>
<dbReference type="PANTHER" id="PTHR45865">
    <property type="entry name" value="E3 UBIQUITIN-PROTEIN LIGASE SHPRH FAMILY MEMBER"/>
    <property type="match status" value="1"/>
</dbReference>
<dbReference type="CDD" id="cd18070">
    <property type="entry name" value="DEXQc_SHPRH"/>
    <property type="match status" value="1"/>
</dbReference>
<keyword evidence="5" id="KW-0862">Zinc</keyword>
<evidence type="ECO:0000259" key="9">
    <source>
        <dbReference type="PROSITE" id="PS51192"/>
    </source>
</evidence>
<dbReference type="Proteomes" id="UP001558713">
    <property type="component" value="Unassembled WGS sequence"/>
</dbReference>
<dbReference type="InterPro" id="IPR011011">
    <property type="entry name" value="Znf_FYVE_PHD"/>
</dbReference>
<sequence>MGRRKQSKTQRSVGLVTPASSESDGKKLSGDDAEGSGEKNVEDIDKPYYVNICSSSPILEQQHFDIAEVVLTNLSFRELVCNSSTSTSIENDLDCSLRFRLCNVTNFVDRIKLGHWPVLSSSDITLELVDEKVSDNEAGSVIWSASFDGPGEAVSGLAHLASINFLTLRLVPGNQGLLSPRVRVEMLQQAFDACDSLLESTRQLWKKSMIHVMSWLRPEVMTSEARYGTHLNMKEIESPVVTEAETLDSCKQSRFDAAAFYEAIKPSKMDAKLADDIIDLLPELRPYQRRAAYWMVQRERGDPITLEDNQFISPLSITVGFLDSDTKMFFNPFSGNISLAPEYFSPRIPGGILADEMGLGKTVELLACIFSHRKPAEDEISVSNGSSVTDGSKTGLKRLKMERVECICGAVSESRKYKGVWVQCDRCDAWQHADCVGYSPKGKSKKASQDVDEKVSQKNSKNDATEIIVRQGDHICQMCSELLQATASPISTGATLIVCPAPILLQWHSEITRHTRLGSLVTCIYEGVRNASLSEERKVNITELLNADIVLTTYDVLKEDLTHDFDRHDGDRHCLRFQKRYPVIPTPLTRIFWWRICLDEAQMVESNAAAATEMALRLYTKHRWCITGTPIQRKLDDLFGLLRFLKVNPFDVSRWWIEVIRDPYERRDAKTMEFTHKLFKQIMWRSSKVHVADELQLPPQDECISWLKFSAIEEHFYSRQHETCVSYAREVIETLKRDMLKRGHTSSDNPLITHAEAEKLLNSLLKLRQACCHPQVGSSGVRSLQHTPMTMDEILMVLVKKTQNEGEEALRMLIVALNGIAAIAMLKQEFSDAVSLYKEALNIAEEHAKDFRLDPLLNIHILHNLAEILPLVKAYSRNFSASENPKTRDVKDDNHHHAAKRQRINELDSLTHDSSKTAQQWESIAPDNGLKKDGEYHDEECKTLDIVCETLKGKYLSAFNSKLSAAQQEFRKSYNQVSELLSNMEKQRSIWWMDALELAEQNKDFSSELTRKIEEAIHGSLNNLSSSRANSRFRTIHGMKLHLQTCMDTLESSRKTVLDKILEIDQTMEKPKLEDIERIGNCKQCLKKDDGPTCIHCELDALFQEYEARLFRLNKSHRGVMEHLAAEEMVHLRKKRYALNLFFIGLSSRNKDLSAPHGDNEEPTKRNAGDAVVVSKSPSETEIVLGVIRNHCKTYLDKESKLGATKHLHTLEVMRKEYAHARALARAQANLLHAHDEIKMATMRLQLRESEDDASIYSLSRDELDVASVLNTNDKFMAQSSFLSLTGKLRYLKGLIKSSQKQESPDLSSPVQEIVKASDPVQQEDESLLKRDETCPICQENLRNQKMVFPCGHYTCCNCFFALTERNAVHETLQTTVSCPICRQPTDVRNTAYADDRRNSSSLDQDHKEKEASLVVQGSYGTKIEAVTRRLLWIKSSDPQAKVLVFSSWNDVLDVLEHAFAANSITFVRMKGGRKSQTAISKFKGSVKEETQKEEGSTQVLLLLVQHGANGLNLLEAQHVILVEPLLNPAAEAQAVGRVHRIGQEKPTLVHRFLVTGTVEESIYKLNRNKNTNLSSFGSRNTKNQDQQFLTLRDLESLFASPAVETAETPGETETEENPGERQRNLRDLPPSVAAALAAEKRMKESNASSSTTNTL</sequence>
<feature type="compositionally biased region" description="Polar residues" evidence="7">
    <location>
        <begin position="1646"/>
        <end position="1656"/>
    </location>
</feature>
<reference evidence="11 12" key="1">
    <citation type="submission" date="2024-04" db="EMBL/GenBank/DDBJ databases">
        <title>Genome assembly C_amara_ONT_v2.</title>
        <authorList>
            <person name="Yant L."/>
            <person name="Moore C."/>
            <person name="Slenker M."/>
        </authorList>
    </citation>
    <scope>NUCLEOTIDE SEQUENCE [LARGE SCALE GENOMIC DNA]</scope>
    <source>
        <tissue evidence="11">Leaf</tissue>
    </source>
</reference>
<dbReference type="Gene3D" id="3.30.40.10">
    <property type="entry name" value="Zinc/RING finger domain, C3HC4 (zinc finger)"/>
    <property type="match status" value="2"/>
</dbReference>
<dbReference type="Pfam" id="PF21324">
    <property type="entry name" value="SHPRH_helical-2nd"/>
    <property type="match status" value="1"/>
</dbReference>
<dbReference type="EMBL" id="JBANAX010000161">
    <property type="protein sequence ID" value="KAL1220095.1"/>
    <property type="molecule type" value="Genomic_DNA"/>
</dbReference>
<feature type="domain" description="RING-type" evidence="8">
    <location>
        <begin position="1335"/>
        <end position="1383"/>
    </location>
</feature>
<protein>
    <submittedName>
        <fullName evidence="11">DNA repair protein RAD5A</fullName>
    </submittedName>
</protein>
<evidence type="ECO:0000256" key="5">
    <source>
        <dbReference type="ARBA" id="ARBA00022833"/>
    </source>
</evidence>
<keyword evidence="3 6" id="KW-0863">Zinc-finger</keyword>
<comment type="caution">
    <text evidence="11">The sequence shown here is derived from an EMBL/GenBank/DDBJ whole genome shotgun (WGS) entry which is preliminary data.</text>
</comment>
<dbReference type="InterPro" id="IPR001650">
    <property type="entry name" value="Helicase_C-like"/>
</dbReference>
<evidence type="ECO:0000256" key="4">
    <source>
        <dbReference type="ARBA" id="ARBA00022801"/>
    </source>
</evidence>
<evidence type="ECO:0000259" key="8">
    <source>
        <dbReference type="PROSITE" id="PS50089"/>
    </source>
</evidence>
<dbReference type="InterPro" id="IPR019787">
    <property type="entry name" value="Znf_PHD-finger"/>
</dbReference>
<feature type="compositionally biased region" description="Basic and acidic residues" evidence="7">
    <location>
        <begin position="1152"/>
        <end position="1168"/>
    </location>
</feature>
<dbReference type="Pfam" id="PF00097">
    <property type="entry name" value="zf-C3HC4"/>
    <property type="match status" value="1"/>
</dbReference>
<dbReference type="InterPro" id="IPR048695">
    <property type="entry name" value="SHPRH_helical_2nd"/>
</dbReference>
<dbReference type="Gene3D" id="3.40.50.300">
    <property type="entry name" value="P-loop containing nucleotide triphosphate hydrolases"/>
    <property type="match status" value="1"/>
</dbReference>
<evidence type="ECO:0000256" key="1">
    <source>
        <dbReference type="ARBA" id="ARBA00008438"/>
    </source>
</evidence>
<feature type="domain" description="Helicase C-terminal" evidence="10">
    <location>
        <begin position="1426"/>
        <end position="1596"/>
    </location>
</feature>
<evidence type="ECO:0000259" key="10">
    <source>
        <dbReference type="PROSITE" id="PS51194"/>
    </source>
</evidence>
<dbReference type="CDD" id="cd18793">
    <property type="entry name" value="SF2_C_SNF"/>
    <property type="match status" value="1"/>
</dbReference>
<dbReference type="SMART" id="SM00249">
    <property type="entry name" value="PHD"/>
    <property type="match status" value="1"/>
</dbReference>
<keyword evidence="2" id="KW-0479">Metal-binding</keyword>
<evidence type="ECO:0000313" key="12">
    <source>
        <dbReference type="Proteomes" id="UP001558713"/>
    </source>
</evidence>
<dbReference type="PROSITE" id="PS51192">
    <property type="entry name" value="HELICASE_ATP_BIND_1"/>
    <property type="match status" value="1"/>
</dbReference>
<feature type="region of interest" description="Disordered" evidence="7">
    <location>
        <begin position="1152"/>
        <end position="1173"/>
    </location>
</feature>
<dbReference type="InterPro" id="IPR052583">
    <property type="entry name" value="ATP-helicase/E3_Ub-Ligase"/>
</dbReference>
<dbReference type="InterPro" id="IPR018957">
    <property type="entry name" value="Znf_C3HC4_RING-type"/>
</dbReference>
<dbReference type="SUPFAM" id="SSF57903">
    <property type="entry name" value="FYVE/PHD zinc finger"/>
    <property type="match status" value="1"/>
</dbReference>
<dbReference type="SMART" id="SM00184">
    <property type="entry name" value="RING"/>
    <property type="match status" value="1"/>
</dbReference>
<dbReference type="InterPro" id="IPR014001">
    <property type="entry name" value="Helicase_ATP-bd"/>
</dbReference>
<dbReference type="Pfam" id="PF21325">
    <property type="entry name" value="SHPRH_helical-1st"/>
    <property type="match status" value="1"/>
</dbReference>
<dbReference type="CDD" id="cd15517">
    <property type="entry name" value="PHD_TCF19_like"/>
    <property type="match status" value="1"/>
</dbReference>
<dbReference type="GO" id="GO:0008270">
    <property type="term" value="F:zinc ion binding"/>
    <property type="evidence" value="ECO:0007669"/>
    <property type="project" value="UniProtKB-KW"/>
</dbReference>
<gene>
    <name evidence="11" type="ORF">V5N11_035030</name>
</gene>
<dbReference type="SMART" id="SM00487">
    <property type="entry name" value="DEXDc"/>
    <property type="match status" value="1"/>
</dbReference>
<evidence type="ECO:0000256" key="2">
    <source>
        <dbReference type="ARBA" id="ARBA00022723"/>
    </source>
</evidence>
<dbReference type="PROSITE" id="PS51194">
    <property type="entry name" value="HELICASE_CTER"/>
    <property type="match status" value="1"/>
</dbReference>
<dbReference type="SUPFAM" id="SSF52540">
    <property type="entry name" value="P-loop containing nucleoside triphosphate hydrolases"/>
    <property type="match status" value="2"/>
</dbReference>
<dbReference type="Pfam" id="PF00628">
    <property type="entry name" value="PHD"/>
    <property type="match status" value="1"/>
</dbReference>
<feature type="region of interest" description="Disordered" evidence="7">
    <location>
        <begin position="1602"/>
        <end position="1656"/>
    </location>
</feature>
<dbReference type="InterPro" id="IPR027417">
    <property type="entry name" value="P-loop_NTPase"/>
</dbReference>
<comment type="similarity">
    <text evidence="1">Belongs to the SNF2/RAD54 helicase family. RAD16 subfamily.</text>
</comment>
<evidence type="ECO:0000313" key="11">
    <source>
        <dbReference type="EMBL" id="KAL1220095.1"/>
    </source>
</evidence>
<evidence type="ECO:0000256" key="6">
    <source>
        <dbReference type="PROSITE-ProRule" id="PRU00175"/>
    </source>
</evidence>
<dbReference type="InterPro" id="IPR000330">
    <property type="entry name" value="SNF2_N"/>
</dbReference>
<dbReference type="InterPro" id="IPR001965">
    <property type="entry name" value="Znf_PHD"/>
</dbReference>
<dbReference type="InterPro" id="IPR001841">
    <property type="entry name" value="Znf_RING"/>
</dbReference>
<evidence type="ECO:0000256" key="3">
    <source>
        <dbReference type="ARBA" id="ARBA00022771"/>
    </source>
</evidence>